<accession>A0AAW1NTX4</accession>
<dbReference type="InterPro" id="IPR036921">
    <property type="entry name" value="PurM-like_N_sf"/>
</dbReference>
<evidence type="ECO:0000313" key="10">
    <source>
        <dbReference type="Proteomes" id="UP001465755"/>
    </source>
</evidence>
<dbReference type="Gene3D" id="3.30.1330.10">
    <property type="entry name" value="PurM-like, N-terminal domain"/>
    <property type="match status" value="1"/>
</dbReference>
<evidence type="ECO:0000256" key="2">
    <source>
        <dbReference type="ARBA" id="ARBA00022741"/>
    </source>
</evidence>
<evidence type="ECO:0000313" key="9">
    <source>
        <dbReference type="EMBL" id="KAK9794374.1"/>
    </source>
</evidence>
<dbReference type="GO" id="GO:0016491">
    <property type="term" value="F:oxidoreductase activity"/>
    <property type="evidence" value="ECO:0007669"/>
    <property type="project" value="InterPro"/>
</dbReference>
<dbReference type="Pfam" id="PF00586">
    <property type="entry name" value="AIRS"/>
    <property type="match status" value="1"/>
</dbReference>
<dbReference type="Pfam" id="PF02769">
    <property type="entry name" value="AIRS_C"/>
    <property type="match status" value="1"/>
</dbReference>
<evidence type="ECO:0000256" key="3">
    <source>
        <dbReference type="ARBA" id="ARBA00022777"/>
    </source>
</evidence>
<dbReference type="PANTHER" id="PTHR10256:SF0">
    <property type="entry name" value="INACTIVE SELENIDE, WATER DIKINASE-LIKE PROTEIN-RELATED"/>
    <property type="match status" value="1"/>
</dbReference>
<dbReference type="EMBL" id="JALJOQ010000139">
    <property type="protein sequence ID" value="KAK9794374.1"/>
    <property type="molecule type" value="Genomic_DNA"/>
</dbReference>
<keyword evidence="1" id="KW-0808">Transferase</keyword>
<dbReference type="InterPro" id="IPR004536">
    <property type="entry name" value="SPS/SelD"/>
</dbReference>
<dbReference type="InterPro" id="IPR016188">
    <property type="entry name" value="PurM-like_N"/>
</dbReference>
<dbReference type="SUPFAM" id="SSF55326">
    <property type="entry name" value="PurM N-terminal domain-like"/>
    <property type="match status" value="1"/>
</dbReference>
<evidence type="ECO:0008006" key="11">
    <source>
        <dbReference type="Google" id="ProtNLM"/>
    </source>
</evidence>
<dbReference type="Gene3D" id="3.50.50.100">
    <property type="match status" value="2"/>
</dbReference>
<evidence type="ECO:0000256" key="4">
    <source>
        <dbReference type="ARBA" id="ARBA00022840"/>
    </source>
</evidence>
<dbReference type="SUPFAM" id="SSF56042">
    <property type="entry name" value="PurM C-terminal domain-like"/>
    <property type="match status" value="1"/>
</dbReference>
<dbReference type="Gene3D" id="3.90.650.10">
    <property type="entry name" value="PurM-like C-terminal domain"/>
    <property type="match status" value="1"/>
</dbReference>
<name>A0AAW1NTX4_9CHLO</name>
<dbReference type="GO" id="GO:0005524">
    <property type="term" value="F:ATP binding"/>
    <property type="evidence" value="ECO:0007669"/>
    <property type="project" value="UniProtKB-KW"/>
</dbReference>
<keyword evidence="10" id="KW-1185">Reference proteome</keyword>
<dbReference type="GO" id="GO:0016260">
    <property type="term" value="P:selenocysteine biosynthetic process"/>
    <property type="evidence" value="ECO:0007669"/>
    <property type="project" value="TreeGrafter"/>
</dbReference>
<evidence type="ECO:0000256" key="1">
    <source>
        <dbReference type="ARBA" id="ARBA00022679"/>
    </source>
</evidence>
<dbReference type="InterPro" id="IPR036188">
    <property type="entry name" value="FAD/NAD-bd_sf"/>
</dbReference>
<protein>
    <recommendedName>
        <fullName evidence="11">Selenide, water dikinase</fullName>
    </recommendedName>
</protein>
<gene>
    <name evidence="9" type="ORF">WJX73_009966</name>
</gene>
<dbReference type="CDD" id="cd02195">
    <property type="entry name" value="SelD"/>
    <property type="match status" value="1"/>
</dbReference>
<keyword evidence="2" id="KW-0547">Nucleotide-binding</keyword>
<sequence length="739" mass="77539">MLLRLATALQVDSGYIRAPRAFVLLLTGAQRTSARRLTKAFSTTTPSAAMQHTDAFPNLKDLVLLGGGHAHVEVLRSFGMKPLPGVRLTLITKDVHTAYSGMLPGFVSGFYSFDECHIDLSALAAFAGARMVHAEAQAIDTQAQAITLSGRPPMRYDVLSIDVGITPSAQGVPGAMDHAIPVKPVSNFVDRLTTLKSGKRPSDRSVKIAVVGGGAGGVELALAVHHMLEQQRIDAQSASQHPPAVTVFARGQILRSYPAAVRKAFLQAMQAKGMSLEEDAATASTGLPLDEQGFVRVLDTLQCEEGPANVFAVGDVATSAANPRPKAGVFAVRQGPPLASNLRRLLQGEELQPFTPQSTYLSIITTGDRYAVASKGWVTLQGAWLWKVKDWIDRGWMAKYAEKLSDMMQPGDLQSPVASAAGAEALAAVAAARMRCSGCGAKVGSTTVDFLRSFVPDPLVFGAIAANHALGDCHAMGAKADTALAIVVVPQGLDAQVEEDVYQLLAGALPVLEAAGCALVGGHTSEGAELSLGFCINGSVEPSQALKKGGMRPGQALVLTKPLGTGILLAGHMRRLAKGRWLTGAVQSMQQSSEAAARCLRQHGATACTDVTGFGLLGHLTEMARASQVAVRLDGGSVPLLQGARECAEAGVLSSLHPQNARVASAVSNVSAVADHPLWPLLLDPQTAGGLLASLPIEQSEECLRQLHEQGYHEACSIGRVGEACSHEDHCIHLEPSCG</sequence>
<dbReference type="PANTHER" id="PTHR10256">
    <property type="entry name" value="SELENIDE, WATER DIKINASE"/>
    <property type="match status" value="1"/>
</dbReference>
<dbReference type="SUPFAM" id="SSF51905">
    <property type="entry name" value="FAD/NAD(P)-binding domain"/>
    <property type="match status" value="2"/>
</dbReference>
<feature type="domain" description="PurM-like C-terminal" evidence="7">
    <location>
        <begin position="552"/>
        <end position="725"/>
    </location>
</feature>
<organism evidence="9 10">
    <name type="scientific">Symbiochloris irregularis</name>
    <dbReference type="NCBI Taxonomy" id="706552"/>
    <lineage>
        <taxon>Eukaryota</taxon>
        <taxon>Viridiplantae</taxon>
        <taxon>Chlorophyta</taxon>
        <taxon>core chlorophytes</taxon>
        <taxon>Trebouxiophyceae</taxon>
        <taxon>Trebouxiales</taxon>
        <taxon>Trebouxiaceae</taxon>
        <taxon>Symbiochloris</taxon>
    </lineage>
</organism>
<reference evidence="9 10" key="1">
    <citation type="journal article" date="2024" name="Nat. Commun.">
        <title>Phylogenomics reveals the evolutionary origins of lichenization in chlorophyte algae.</title>
        <authorList>
            <person name="Puginier C."/>
            <person name="Libourel C."/>
            <person name="Otte J."/>
            <person name="Skaloud P."/>
            <person name="Haon M."/>
            <person name="Grisel S."/>
            <person name="Petersen M."/>
            <person name="Berrin J.G."/>
            <person name="Delaux P.M."/>
            <person name="Dal Grande F."/>
            <person name="Keller J."/>
        </authorList>
    </citation>
    <scope>NUCLEOTIDE SEQUENCE [LARGE SCALE GENOMIC DNA]</scope>
    <source>
        <strain evidence="9 10">SAG 2036</strain>
    </source>
</reference>
<keyword evidence="4" id="KW-0067">ATP-binding</keyword>
<dbReference type="InterPro" id="IPR023753">
    <property type="entry name" value="FAD/NAD-binding_dom"/>
</dbReference>
<feature type="domain" description="FAD/NAD(P)-binding" evidence="8">
    <location>
        <begin position="61"/>
        <end position="276"/>
    </location>
</feature>
<dbReference type="InterPro" id="IPR036676">
    <property type="entry name" value="PurM-like_C_sf"/>
</dbReference>
<dbReference type="NCBIfam" id="TIGR00476">
    <property type="entry name" value="selD"/>
    <property type="match status" value="1"/>
</dbReference>
<evidence type="ECO:0000256" key="5">
    <source>
        <dbReference type="ARBA" id="ARBA00023266"/>
    </source>
</evidence>
<dbReference type="Pfam" id="PF07992">
    <property type="entry name" value="Pyr_redox_2"/>
    <property type="match status" value="1"/>
</dbReference>
<proteinExistence type="predicted"/>
<comment type="caution">
    <text evidence="9">The sequence shown here is derived from an EMBL/GenBank/DDBJ whole genome shotgun (WGS) entry which is preliminary data.</text>
</comment>
<dbReference type="AlphaFoldDB" id="A0AAW1NTX4"/>
<evidence type="ECO:0000259" key="6">
    <source>
        <dbReference type="Pfam" id="PF00586"/>
    </source>
</evidence>
<dbReference type="InterPro" id="IPR010918">
    <property type="entry name" value="PurM-like_C_dom"/>
</dbReference>
<evidence type="ECO:0000259" key="7">
    <source>
        <dbReference type="Pfam" id="PF02769"/>
    </source>
</evidence>
<evidence type="ECO:0000259" key="8">
    <source>
        <dbReference type="Pfam" id="PF07992"/>
    </source>
</evidence>
<keyword evidence="3" id="KW-0418">Kinase</keyword>
<feature type="domain" description="PurM-like N-terminal" evidence="6">
    <location>
        <begin position="447"/>
        <end position="538"/>
    </location>
</feature>
<dbReference type="Proteomes" id="UP001465755">
    <property type="component" value="Unassembled WGS sequence"/>
</dbReference>
<keyword evidence="5" id="KW-0711">Selenium</keyword>
<dbReference type="GO" id="GO:0004756">
    <property type="term" value="F:selenide, water dikinase activity"/>
    <property type="evidence" value="ECO:0007669"/>
    <property type="project" value="TreeGrafter"/>
</dbReference>
<dbReference type="GO" id="GO:0005737">
    <property type="term" value="C:cytoplasm"/>
    <property type="evidence" value="ECO:0007669"/>
    <property type="project" value="TreeGrafter"/>
</dbReference>